<dbReference type="GO" id="GO:0006412">
    <property type="term" value="P:translation"/>
    <property type="evidence" value="ECO:0007669"/>
    <property type="project" value="InterPro"/>
</dbReference>
<reference evidence="3" key="3">
    <citation type="submission" date="2020-12" db="UniProtKB">
        <authorList>
            <consortium name="EnsemblPlants"/>
        </authorList>
    </citation>
    <scope>IDENTIFICATION</scope>
</reference>
<dbReference type="InParanoid" id="A0A7I4CND2"/>
<dbReference type="GO" id="GO:0005840">
    <property type="term" value="C:ribosome"/>
    <property type="evidence" value="ECO:0007669"/>
    <property type="project" value="UniProtKB-KW"/>
</dbReference>
<protein>
    <submittedName>
        <fullName evidence="3">Uncharacterized protein</fullName>
    </submittedName>
</protein>
<dbReference type="EMBL" id="ABEU02000024">
    <property type="status" value="NOT_ANNOTATED_CDS"/>
    <property type="molecule type" value="Genomic_DNA"/>
</dbReference>
<sequence>YQKWIGSETQIPSQFFIATIARLPRPQLSYIMGRNQFLAQGFVKGKPKNQTLTPLKFQHDLRSVAKERAGRKLGGHNSD</sequence>
<keyword evidence="1" id="KW-0689">Ribosomal protein</keyword>
<dbReference type="SUPFAM" id="SSF54189">
    <property type="entry name" value="Ribosomal proteins S24e, L23 and L15e"/>
    <property type="match status" value="1"/>
</dbReference>
<dbReference type="GO" id="GO:0003735">
    <property type="term" value="F:structural constituent of ribosome"/>
    <property type="evidence" value="ECO:0007669"/>
    <property type="project" value="InterPro"/>
</dbReference>
<proteinExistence type="predicted"/>
<name>A0A7I4CND2_PHYPA</name>
<evidence type="ECO:0000313" key="3">
    <source>
        <dbReference type="EnsemblPlants" id="Pp3c24_19800V3.2"/>
    </source>
</evidence>
<reference evidence="3 4" key="1">
    <citation type="journal article" date="2008" name="Science">
        <title>The Physcomitrella genome reveals evolutionary insights into the conquest of land by plants.</title>
        <authorList>
            <person name="Rensing S."/>
            <person name="Lang D."/>
            <person name="Zimmer A."/>
            <person name="Terry A."/>
            <person name="Salamov A."/>
            <person name="Shapiro H."/>
            <person name="Nishiyama T."/>
            <person name="Perroud P.-F."/>
            <person name="Lindquist E."/>
            <person name="Kamisugi Y."/>
            <person name="Tanahashi T."/>
            <person name="Sakakibara K."/>
            <person name="Fujita T."/>
            <person name="Oishi K."/>
            <person name="Shin-I T."/>
            <person name="Kuroki Y."/>
            <person name="Toyoda A."/>
            <person name="Suzuki Y."/>
            <person name="Hashimoto A."/>
            <person name="Yamaguchi K."/>
            <person name="Sugano A."/>
            <person name="Kohara Y."/>
            <person name="Fujiyama A."/>
            <person name="Anterola A."/>
            <person name="Aoki S."/>
            <person name="Ashton N."/>
            <person name="Barbazuk W.B."/>
            <person name="Barker E."/>
            <person name="Bennetzen J."/>
            <person name="Bezanilla M."/>
            <person name="Blankenship R."/>
            <person name="Cho S.H."/>
            <person name="Dutcher S."/>
            <person name="Estelle M."/>
            <person name="Fawcett J.A."/>
            <person name="Gundlach H."/>
            <person name="Hanada K."/>
            <person name="Heyl A."/>
            <person name="Hicks K.A."/>
            <person name="Hugh J."/>
            <person name="Lohr M."/>
            <person name="Mayer K."/>
            <person name="Melkozernov A."/>
            <person name="Murata T."/>
            <person name="Nelson D."/>
            <person name="Pils B."/>
            <person name="Prigge M."/>
            <person name="Reiss B."/>
            <person name="Renner T."/>
            <person name="Rombauts S."/>
            <person name="Rushton P."/>
            <person name="Sanderfoot A."/>
            <person name="Schween G."/>
            <person name="Shiu S.-H."/>
            <person name="Stueber K."/>
            <person name="Theodoulou F.L."/>
            <person name="Tu H."/>
            <person name="Van de Peer Y."/>
            <person name="Verrier P.J."/>
            <person name="Waters E."/>
            <person name="Wood A."/>
            <person name="Yang L."/>
            <person name="Cove D."/>
            <person name="Cuming A."/>
            <person name="Hasebe M."/>
            <person name="Lucas S."/>
            <person name="Mishler D.B."/>
            <person name="Reski R."/>
            <person name="Grigoriev I."/>
            <person name="Quatrano R.S."/>
            <person name="Boore J.L."/>
        </authorList>
    </citation>
    <scope>NUCLEOTIDE SEQUENCE [LARGE SCALE GENOMIC DNA]</scope>
    <source>
        <strain evidence="3 4">cv. Gransden 2004</strain>
    </source>
</reference>
<reference evidence="3 4" key="2">
    <citation type="journal article" date="2018" name="Plant J.">
        <title>The Physcomitrella patens chromosome-scale assembly reveals moss genome structure and evolution.</title>
        <authorList>
            <person name="Lang D."/>
            <person name="Ullrich K.K."/>
            <person name="Murat F."/>
            <person name="Fuchs J."/>
            <person name="Jenkins J."/>
            <person name="Haas F.B."/>
            <person name="Piednoel M."/>
            <person name="Gundlach H."/>
            <person name="Van Bel M."/>
            <person name="Meyberg R."/>
            <person name="Vives C."/>
            <person name="Morata J."/>
            <person name="Symeonidi A."/>
            <person name="Hiss M."/>
            <person name="Muchero W."/>
            <person name="Kamisugi Y."/>
            <person name="Saleh O."/>
            <person name="Blanc G."/>
            <person name="Decker E.L."/>
            <person name="van Gessel N."/>
            <person name="Grimwood J."/>
            <person name="Hayes R.D."/>
            <person name="Graham S.W."/>
            <person name="Gunter L.E."/>
            <person name="McDaniel S.F."/>
            <person name="Hoernstein S.N.W."/>
            <person name="Larsson A."/>
            <person name="Li F.W."/>
            <person name="Perroud P.F."/>
            <person name="Phillips J."/>
            <person name="Ranjan P."/>
            <person name="Rokshar D.S."/>
            <person name="Rothfels C.J."/>
            <person name="Schneider L."/>
            <person name="Shu S."/>
            <person name="Stevenson D.W."/>
            <person name="Thummler F."/>
            <person name="Tillich M."/>
            <person name="Villarreal Aguilar J.C."/>
            <person name="Widiez T."/>
            <person name="Wong G.K."/>
            <person name="Wymore A."/>
            <person name="Zhang Y."/>
            <person name="Zimmer A.D."/>
            <person name="Quatrano R.S."/>
            <person name="Mayer K.F.X."/>
            <person name="Goodstein D."/>
            <person name="Casacuberta J.M."/>
            <person name="Vandepoele K."/>
            <person name="Reski R."/>
            <person name="Cuming A.C."/>
            <person name="Tuskan G.A."/>
            <person name="Maumus F."/>
            <person name="Salse J."/>
            <person name="Schmutz J."/>
            <person name="Rensing S.A."/>
        </authorList>
    </citation>
    <scope>NUCLEOTIDE SEQUENCE [LARGE SCALE GENOMIC DNA]</scope>
    <source>
        <strain evidence="3 4">cv. Gransden 2004</strain>
    </source>
</reference>
<dbReference type="AlphaFoldDB" id="A0A7I4CND2"/>
<dbReference type="Gene3D" id="3.40.1120.10">
    <property type="entry name" value="Ribosomal protein l15e"/>
    <property type="match status" value="1"/>
</dbReference>
<dbReference type="InterPro" id="IPR024794">
    <property type="entry name" value="Rbsml_eL15_core_dom_sf"/>
</dbReference>
<dbReference type="Proteomes" id="UP000006727">
    <property type="component" value="Chromosome 24"/>
</dbReference>
<dbReference type="Gramene" id="Pp3c24_19800V3.2">
    <property type="protein sequence ID" value="Pp3c24_19800V3.2"/>
    <property type="gene ID" value="Pp3c24_19800"/>
</dbReference>
<keyword evidence="4" id="KW-1185">Reference proteome</keyword>
<dbReference type="GO" id="GO:1990904">
    <property type="term" value="C:ribonucleoprotein complex"/>
    <property type="evidence" value="ECO:0007669"/>
    <property type="project" value="UniProtKB-KW"/>
</dbReference>
<organism evidence="3 4">
    <name type="scientific">Physcomitrium patens</name>
    <name type="common">Spreading-leaved earth moss</name>
    <name type="synonym">Physcomitrella patens</name>
    <dbReference type="NCBI Taxonomy" id="3218"/>
    <lineage>
        <taxon>Eukaryota</taxon>
        <taxon>Viridiplantae</taxon>
        <taxon>Streptophyta</taxon>
        <taxon>Embryophyta</taxon>
        <taxon>Bryophyta</taxon>
        <taxon>Bryophytina</taxon>
        <taxon>Bryopsida</taxon>
        <taxon>Funariidae</taxon>
        <taxon>Funariales</taxon>
        <taxon>Funariaceae</taxon>
        <taxon>Physcomitrium</taxon>
    </lineage>
</organism>
<dbReference type="InterPro" id="IPR012678">
    <property type="entry name" value="Ribosomal_uL23/eL15/eS24_sf"/>
</dbReference>
<accession>A0A7I4CND2</accession>
<evidence type="ECO:0000313" key="4">
    <source>
        <dbReference type="Proteomes" id="UP000006727"/>
    </source>
</evidence>
<evidence type="ECO:0000256" key="1">
    <source>
        <dbReference type="ARBA" id="ARBA00022980"/>
    </source>
</evidence>
<dbReference type="EnsemblPlants" id="Pp3c24_19800V3.2">
    <property type="protein sequence ID" value="Pp3c24_19800V3.2"/>
    <property type="gene ID" value="Pp3c24_19800"/>
</dbReference>
<evidence type="ECO:0000256" key="2">
    <source>
        <dbReference type="ARBA" id="ARBA00023274"/>
    </source>
</evidence>
<keyword evidence="2" id="KW-0687">Ribonucleoprotein</keyword>